<name>A0A0L0FYV0_9EUKA</name>
<dbReference type="EMBL" id="KQ241967">
    <property type="protein sequence ID" value="KNC82022.1"/>
    <property type="molecule type" value="Genomic_DNA"/>
</dbReference>
<dbReference type="GeneID" id="25906186"/>
<organism evidence="1 2">
    <name type="scientific">Sphaeroforma arctica JP610</name>
    <dbReference type="NCBI Taxonomy" id="667725"/>
    <lineage>
        <taxon>Eukaryota</taxon>
        <taxon>Ichthyosporea</taxon>
        <taxon>Ichthyophonida</taxon>
        <taxon>Sphaeroforma</taxon>
    </lineage>
</organism>
<dbReference type="Proteomes" id="UP000054560">
    <property type="component" value="Unassembled WGS sequence"/>
</dbReference>
<dbReference type="AlphaFoldDB" id="A0A0L0FYV0"/>
<sequence>MQVVNNNITWSHSALRPLEVTIQVSIFINDGLFDVTRARPMMLSSDWDVDLAACQAYNLVHNTSYLVGQSTAARGGVGVENPNGNGFNLYYEHGMRVTDLLTVPQNSCLVVADGPFVPFRMLVCRVLGLVRWWCW</sequence>
<evidence type="ECO:0000313" key="2">
    <source>
        <dbReference type="Proteomes" id="UP000054560"/>
    </source>
</evidence>
<reference evidence="1 2" key="1">
    <citation type="submission" date="2011-02" db="EMBL/GenBank/DDBJ databases">
        <title>The Genome Sequence of Sphaeroforma arctica JP610.</title>
        <authorList>
            <consortium name="The Broad Institute Genome Sequencing Platform"/>
            <person name="Russ C."/>
            <person name="Cuomo C."/>
            <person name="Young S.K."/>
            <person name="Zeng Q."/>
            <person name="Gargeya S."/>
            <person name="Alvarado L."/>
            <person name="Berlin A."/>
            <person name="Chapman S.B."/>
            <person name="Chen Z."/>
            <person name="Freedman E."/>
            <person name="Gellesch M."/>
            <person name="Goldberg J."/>
            <person name="Griggs A."/>
            <person name="Gujja S."/>
            <person name="Heilman E."/>
            <person name="Heiman D."/>
            <person name="Howarth C."/>
            <person name="Mehta T."/>
            <person name="Neiman D."/>
            <person name="Pearson M."/>
            <person name="Roberts A."/>
            <person name="Saif S."/>
            <person name="Shea T."/>
            <person name="Shenoy N."/>
            <person name="Sisk P."/>
            <person name="Stolte C."/>
            <person name="Sykes S."/>
            <person name="White J."/>
            <person name="Yandava C."/>
            <person name="Burger G."/>
            <person name="Gray M.W."/>
            <person name="Holland P.W.H."/>
            <person name="King N."/>
            <person name="Lang F.B.F."/>
            <person name="Roger A.J."/>
            <person name="Ruiz-Trillo I."/>
            <person name="Haas B."/>
            <person name="Nusbaum C."/>
            <person name="Birren B."/>
        </authorList>
    </citation>
    <scope>NUCLEOTIDE SEQUENCE [LARGE SCALE GENOMIC DNA]</scope>
    <source>
        <strain evidence="1 2">JP610</strain>
    </source>
</reference>
<gene>
    <name evidence="1" type="ORF">SARC_05682</name>
</gene>
<protein>
    <submittedName>
        <fullName evidence="1">Uncharacterized protein</fullName>
    </submittedName>
</protein>
<dbReference type="RefSeq" id="XP_014155924.1">
    <property type="nucleotide sequence ID" value="XM_014300449.1"/>
</dbReference>
<evidence type="ECO:0000313" key="1">
    <source>
        <dbReference type="EMBL" id="KNC82022.1"/>
    </source>
</evidence>
<keyword evidence="2" id="KW-1185">Reference proteome</keyword>
<proteinExistence type="predicted"/>
<accession>A0A0L0FYV0</accession>